<reference evidence="10" key="1">
    <citation type="submission" date="2022-11" db="EMBL/GenBank/DDBJ databases">
        <title>Candidatus Alkanophaga archaea from heated hydrothermal vent sediment oxidize petroleum alkanes.</title>
        <authorList>
            <person name="Zehnle H."/>
            <person name="Laso-Perez R."/>
            <person name="Lipp J."/>
            <person name="Teske A."/>
            <person name="Wegener G."/>
        </authorList>
    </citation>
    <scope>NUCLEOTIDE SEQUENCE</scope>
    <source>
        <strain evidence="10">MCA70</strain>
    </source>
</reference>
<dbReference type="PIRSF" id="PIRSF004640">
    <property type="entry name" value="IspG"/>
    <property type="match status" value="1"/>
</dbReference>
<evidence type="ECO:0000313" key="10">
    <source>
        <dbReference type="EMBL" id="MDF2954140.1"/>
    </source>
</evidence>
<dbReference type="SUPFAM" id="SSF51717">
    <property type="entry name" value="Dihydropteroate synthetase-like"/>
    <property type="match status" value="1"/>
</dbReference>
<dbReference type="HAMAP" id="MF_00159">
    <property type="entry name" value="IspG"/>
    <property type="match status" value="1"/>
</dbReference>
<dbReference type="PANTHER" id="PTHR30454:SF0">
    <property type="entry name" value="4-HYDROXY-3-METHYLBUT-2-EN-1-YL DIPHOSPHATE SYNTHASE (FERREDOXIN), CHLOROPLASTIC"/>
    <property type="match status" value="1"/>
</dbReference>
<comment type="caution">
    <text evidence="10">The sequence shown here is derived from an EMBL/GenBank/DDBJ whole genome shotgun (WGS) entry which is preliminary data.</text>
</comment>
<dbReference type="GO" id="GO:0046429">
    <property type="term" value="F:4-hydroxy-3-methylbut-2-en-1-yl diphosphate synthase activity (ferredoxin)"/>
    <property type="evidence" value="ECO:0007669"/>
    <property type="project" value="UniProtKB-UniRule"/>
</dbReference>
<feature type="binding site" evidence="7">
    <location>
        <position position="304"/>
    </location>
    <ligand>
        <name>[4Fe-4S] cluster</name>
        <dbReference type="ChEBI" id="CHEBI:49883"/>
    </ligand>
</feature>
<gene>
    <name evidence="7" type="primary">ispG</name>
    <name evidence="10" type="ORF">OD816_001385</name>
</gene>
<comment type="pathway">
    <text evidence="7">Isoprenoid biosynthesis; isopentenyl diphosphate biosynthesis via DXP pathway; isopentenyl diphosphate from 1-deoxy-D-xylulose 5-phosphate: step 5/6.</text>
</comment>
<dbReference type="InterPro" id="IPR045854">
    <property type="entry name" value="NO2/SO3_Rdtase_4Fe4S_sf"/>
</dbReference>
<accession>A0AAE3P5G3</accession>
<feature type="binding site" evidence="7">
    <location>
        <position position="272"/>
    </location>
    <ligand>
        <name>[4Fe-4S] cluster</name>
        <dbReference type="ChEBI" id="CHEBI:49883"/>
    </ligand>
</feature>
<dbReference type="GO" id="GO:0016114">
    <property type="term" value="P:terpenoid biosynthetic process"/>
    <property type="evidence" value="ECO:0007669"/>
    <property type="project" value="InterPro"/>
</dbReference>
<protein>
    <recommendedName>
        <fullName evidence="7">4-hydroxy-3-methylbut-2-en-1-yl diphosphate synthase (flavodoxin)</fullName>
        <ecNumber evidence="7">1.17.7.3</ecNumber>
    </recommendedName>
    <alternativeName>
        <fullName evidence="7">1-hydroxy-2-methyl-2-(E)-butenyl 4-diphosphate synthase</fullName>
    </alternativeName>
</protein>
<dbReference type="GO" id="GO:0019288">
    <property type="term" value="P:isopentenyl diphosphate biosynthetic process, methylerythritol 4-phosphate pathway"/>
    <property type="evidence" value="ECO:0007669"/>
    <property type="project" value="UniProtKB-UniRule"/>
</dbReference>
<dbReference type="PANTHER" id="PTHR30454">
    <property type="entry name" value="4-HYDROXY-3-METHYLBUT-2-EN-1-YL DIPHOSPHATE SYNTHASE"/>
    <property type="match status" value="1"/>
</dbReference>
<dbReference type="NCBIfam" id="TIGR00612">
    <property type="entry name" value="ispG_gcpE"/>
    <property type="match status" value="1"/>
</dbReference>
<keyword evidence="6 7" id="KW-0414">Isoprene biosynthesis</keyword>
<keyword evidence="1 7" id="KW-0004">4Fe-4S</keyword>
<evidence type="ECO:0000259" key="9">
    <source>
        <dbReference type="Pfam" id="PF26540"/>
    </source>
</evidence>
<name>A0AAE3P5G3_9BACT</name>
<dbReference type="EMBL" id="JAPHEG010000006">
    <property type="protein sequence ID" value="MDF2954140.1"/>
    <property type="molecule type" value="Genomic_DNA"/>
</dbReference>
<dbReference type="Pfam" id="PF04551">
    <property type="entry name" value="GcpE"/>
    <property type="match status" value="1"/>
</dbReference>
<dbReference type="InterPro" id="IPR004588">
    <property type="entry name" value="IspG_bac-typ"/>
</dbReference>
<keyword evidence="2 7" id="KW-0479">Metal-binding</keyword>
<keyword evidence="3 7" id="KW-0560">Oxidoreductase</keyword>
<dbReference type="EC" id="1.17.7.3" evidence="7"/>
<dbReference type="Gene3D" id="3.20.20.20">
    <property type="entry name" value="Dihydropteroate synthase-like"/>
    <property type="match status" value="1"/>
</dbReference>
<evidence type="ECO:0000256" key="4">
    <source>
        <dbReference type="ARBA" id="ARBA00023004"/>
    </source>
</evidence>
<dbReference type="GO" id="GO:0051539">
    <property type="term" value="F:4 iron, 4 sulfur cluster binding"/>
    <property type="evidence" value="ECO:0007669"/>
    <property type="project" value="UniProtKB-UniRule"/>
</dbReference>
<organism evidence="10 11">
    <name type="scientific">Candidatus Thermodesulfobacterium syntrophicum</name>
    <dbReference type="NCBI Taxonomy" id="3060442"/>
    <lineage>
        <taxon>Bacteria</taxon>
        <taxon>Pseudomonadati</taxon>
        <taxon>Thermodesulfobacteriota</taxon>
        <taxon>Thermodesulfobacteria</taxon>
        <taxon>Thermodesulfobacteriales</taxon>
        <taxon>Thermodesulfobacteriaceae</taxon>
        <taxon>Thermodesulfobacterium</taxon>
    </lineage>
</organism>
<dbReference type="GO" id="GO:0141197">
    <property type="term" value="F:4-hydroxy-3-methylbut-2-enyl-diphosphate synthase activity (flavodoxin)"/>
    <property type="evidence" value="ECO:0007669"/>
    <property type="project" value="UniProtKB-EC"/>
</dbReference>
<dbReference type="Gene3D" id="3.30.413.10">
    <property type="entry name" value="Sulfite Reductase Hemoprotein, domain 1"/>
    <property type="match status" value="1"/>
</dbReference>
<keyword evidence="4 7" id="KW-0408">Iron</keyword>
<feature type="domain" description="IspG C-terminal" evidence="9">
    <location>
        <begin position="266"/>
        <end position="353"/>
    </location>
</feature>
<comment type="cofactor">
    <cofactor evidence="7">
        <name>[4Fe-4S] cluster</name>
        <dbReference type="ChEBI" id="CHEBI:49883"/>
    </cofactor>
    <text evidence="7">Binds 1 [4Fe-4S] cluster.</text>
</comment>
<comment type="function">
    <text evidence="7">Converts 2C-methyl-D-erythritol 2,4-cyclodiphosphate (ME-2,4cPP) into 1-hydroxy-2-methyl-2-(E)-butenyl 4-diphosphate.</text>
</comment>
<dbReference type="Pfam" id="PF26540">
    <property type="entry name" value="GcpE_C"/>
    <property type="match status" value="1"/>
</dbReference>
<dbReference type="InterPro" id="IPR011005">
    <property type="entry name" value="Dihydropteroate_synth-like_sf"/>
</dbReference>
<comment type="similarity">
    <text evidence="7">Belongs to the IspG family.</text>
</comment>
<evidence type="ECO:0000256" key="5">
    <source>
        <dbReference type="ARBA" id="ARBA00023014"/>
    </source>
</evidence>
<evidence type="ECO:0000259" key="8">
    <source>
        <dbReference type="Pfam" id="PF04551"/>
    </source>
</evidence>
<dbReference type="InterPro" id="IPR058578">
    <property type="entry name" value="IspG_TIM"/>
</dbReference>
<evidence type="ECO:0000256" key="6">
    <source>
        <dbReference type="ARBA" id="ARBA00023229"/>
    </source>
</evidence>
<dbReference type="GO" id="GO:0005506">
    <property type="term" value="F:iron ion binding"/>
    <property type="evidence" value="ECO:0007669"/>
    <property type="project" value="InterPro"/>
</dbReference>
<dbReference type="NCBIfam" id="NF001540">
    <property type="entry name" value="PRK00366.1"/>
    <property type="match status" value="1"/>
</dbReference>
<dbReference type="AlphaFoldDB" id="A0AAE3P5G3"/>
<keyword evidence="5 7" id="KW-0411">Iron-sulfur</keyword>
<dbReference type="Proteomes" id="UP001144110">
    <property type="component" value="Unassembled WGS sequence"/>
</dbReference>
<feature type="binding site" evidence="7">
    <location>
        <position position="269"/>
    </location>
    <ligand>
        <name>[4Fe-4S] cluster</name>
        <dbReference type="ChEBI" id="CHEBI:49883"/>
    </ligand>
</feature>
<evidence type="ECO:0000256" key="7">
    <source>
        <dbReference type="HAMAP-Rule" id="MF_00159"/>
    </source>
</evidence>
<feature type="domain" description="IspG TIM-barrel" evidence="8">
    <location>
        <begin position="10"/>
        <end position="251"/>
    </location>
</feature>
<evidence type="ECO:0000256" key="3">
    <source>
        <dbReference type="ARBA" id="ARBA00023002"/>
    </source>
</evidence>
<sequence>MYPRIKRKRTKVVWVGDISIGGESPVRVQSMTNTDTRDIKATLEQIYKLHSAGCEIIRVAIPDEKAVKALKEIVKESPIPVIADLHFITSLGEKAVKAGIAGIRINPGTFKNRKNFDRLVMICKDHGVCIRIGINAGSLETEILKKYKIPSPKAMVKSALNWLTYIVEKFDYYNLKVSLKSSNWWDTVKAYELFSKKSDFPLHIGVTEAGGLVPGTIKNTMAVSYLLLKGIGDTLRISLTADPVEEVYVAYEILKNLGLRSLYPDIISCPICGRCEIDLIKLYKEVENWARNIKANLKLAVMGCVVNGPGEAKHADLGITGGKGVGIIFKKGKIIRKVPEKELLPAFFEEIEKFLKEHPERLNFPASHSSTS</sequence>
<evidence type="ECO:0000256" key="1">
    <source>
        <dbReference type="ARBA" id="ARBA00022485"/>
    </source>
</evidence>
<feature type="binding site" evidence="7">
    <location>
        <position position="311"/>
    </location>
    <ligand>
        <name>[4Fe-4S] cluster</name>
        <dbReference type="ChEBI" id="CHEBI:49883"/>
    </ligand>
</feature>
<dbReference type="InterPro" id="IPR058579">
    <property type="entry name" value="IspG_C"/>
</dbReference>
<proteinExistence type="inferred from homology"/>
<comment type="catalytic activity">
    <reaction evidence="7">
        <text>(2E)-4-hydroxy-3-methylbut-2-enyl diphosphate + oxidized [flavodoxin] + H2O + 2 H(+) = 2-C-methyl-D-erythritol 2,4-cyclic diphosphate + reduced [flavodoxin]</text>
        <dbReference type="Rhea" id="RHEA:43604"/>
        <dbReference type="Rhea" id="RHEA-COMP:10622"/>
        <dbReference type="Rhea" id="RHEA-COMP:10623"/>
        <dbReference type="ChEBI" id="CHEBI:15377"/>
        <dbReference type="ChEBI" id="CHEBI:15378"/>
        <dbReference type="ChEBI" id="CHEBI:57618"/>
        <dbReference type="ChEBI" id="CHEBI:58210"/>
        <dbReference type="ChEBI" id="CHEBI:58483"/>
        <dbReference type="ChEBI" id="CHEBI:128753"/>
        <dbReference type="EC" id="1.17.7.3"/>
    </reaction>
</comment>
<evidence type="ECO:0000256" key="2">
    <source>
        <dbReference type="ARBA" id="ARBA00022723"/>
    </source>
</evidence>
<evidence type="ECO:0000313" key="11">
    <source>
        <dbReference type="Proteomes" id="UP001144110"/>
    </source>
</evidence>
<dbReference type="SUPFAM" id="SSF56014">
    <property type="entry name" value="Nitrite and sulphite reductase 4Fe-4S domain-like"/>
    <property type="match status" value="1"/>
</dbReference>
<dbReference type="InterPro" id="IPR016425">
    <property type="entry name" value="IspG_bac"/>
</dbReference>